<dbReference type="AlphaFoldDB" id="A0A3P7RJ83"/>
<evidence type="ECO:0000313" key="3">
    <source>
        <dbReference type="Proteomes" id="UP000278627"/>
    </source>
</evidence>
<dbReference type="EMBL" id="UZAD01013169">
    <property type="protein sequence ID" value="VDN91103.1"/>
    <property type="molecule type" value="Genomic_DNA"/>
</dbReference>
<evidence type="ECO:0000256" key="1">
    <source>
        <dbReference type="SAM" id="Phobius"/>
    </source>
</evidence>
<sequence length="184" mass="20521">MLQQKLLGNIQHQRTIIERSSSEIICQNLFLALSFVVLPNMIASMHDSSSLFVVFVLCATAFGFLVGCSTARIFLMLLLSTSVLSGAVSYSHFSKLPNDCIVFNRLLIKREMNLLPIHSSDDIFVKSSAVKESTASKSLRRSPHSKGGISIYLRPDHVVGTESIAEPKTQENIRKRKEVVERIK</sequence>
<reference evidence="2 3" key="1">
    <citation type="submission" date="2018-11" db="EMBL/GenBank/DDBJ databases">
        <authorList>
            <consortium name="Pathogen Informatics"/>
        </authorList>
    </citation>
    <scope>NUCLEOTIDE SEQUENCE [LARGE SCALE GENOMIC DNA]</scope>
</reference>
<keyword evidence="3" id="KW-1185">Reference proteome</keyword>
<proteinExistence type="predicted"/>
<dbReference type="Proteomes" id="UP000278627">
    <property type="component" value="Unassembled WGS sequence"/>
</dbReference>
<accession>A0A3P7RJ83</accession>
<keyword evidence="1" id="KW-0812">Transmembrane</keyword>
<gene>
    <name evidence="2" type="ORF">BPAG_LOCUS9917</name>
</gene>
<feature type="transmembrane region" description="Helical" evidence="1">
    <location>
        <begin position="48"/>
        <end position="66"/>
    </location>
</feature>
<organism evidence="2 3">
    <name type="scientific">Brugia pahangi</name>
    <name type="common">Filarial nematode worm</name>
    <dbReference type="NCBI Taxonomy" id="6280"/>
    <lineage>
        <taxon>Eukaryota</taxon>
        <taxon>Metazoa</taxon>
        <taxon>Ecdysozoa</taxon>
        <taxon>Nematoda</taxon>
        <taxon>Chromadorea</taxon>
        <taxon>Rhabditida</taxon>
        <taxon>Spirurina</taxon>
        <taxon>Spiruromorpha</taxon>
        <taxon>Filarioidea</taxon>
        <taxon>Onchocercidae</taxon>
        <taxon>Brugia</taxon>
    </lineage>
</organism>
<keyword evidence="1" id="KW-1133">Transmembrane helix</keyword>
<keyword evidence="1" id="KW-0472">Membrane</keyword>
<feature type="transmembrane region" description="Helical" evidence="1">
    <location>
        <begin position="21"/>
        <end position="42"/>
    </location>
</feature>
<evidence type="ECO:0000313" key="2">
    <source>
        <dbReference type="EMBL" id="VDN91103.1"/>
    </source>
</evidence>
<protein>
    <submittedName>
        <fullName evidence="2">Uncharacterized protein</fullName>
    </submittedName>
</protein>
<name>A0A3P7RJ83_BRUPA</name>